<dbReference type="SUPFAM" id="SSF53448">
    <property type="entry name" value="Nucleotide-diphospho-sugar transferases"/>
    <property type="match status" value="1"/>
</dbReference>
<proteinExistence type="inferred from homology"/>
<comment type="caution">
    <text evidence="16">The sequence shown here is derived from an EMBL/GenBank/DDBJ whole genome shotgun (WGS) entry which is preliminary data.</text>
</comment>
<gene>
    <name evidence="16" type="primary">HSX11</name>
    <name evidence="16" type="ORF">IWQ62_006316</name>
</gene>
<feature type="transmembrane region" description="Helical" evidence="15">
    <location>
        <begin position="50"/>
        <end position="71"/>
    </location>
</feature>
<reference evidence="16" key="1">
    <citation type="submission" date="2022-07" db="EMBL/GenBank/DDBJ databases">
        <title>Phylogenomic reconstructions and comparative analyses of Kickxellomycotina fungi.</title>
        <authorList>
            <person name="Reynolds N.K."/>
            <person name="Stajich J.E."/>
            <person name="Barry K."/>
            <person name="Grigoriev I.V."/>
            <person name="Crous P."/>
            <person name="Smith M.E."/>
        </authorList>
    </citation>
    <scope>NUCLEOTIDE SEQUENCE</scope>
    <source>
        <strain evidence="16">RSA 1196</strain>
    </source>
</reference>
<dbReference type="PANTHER" id="PTHR12726">
    <property type="entry name" value="CERAMIDE GLUCOSYLTRANSFERASE"/>
    <property type="match status" value="1"/>
</dbReference>
<dbReference type="GO" id="GO:0016020">
    <property type="term" value="C:membrane"/>
    <property type="evidence" value="ECO:0007669"/>
    <property type="project" value="UniProtKB-SubCell"/>
</dbReference>
<keyword evidence="10 15" id="KW-1133">Transmembrane helix</keyword>
<dbReference type="PANTHER" id="PTHR12726:SF0">
    <property type="entry name" value="CERAMIDE GLUCOSYLTRANSFERASE"/>
    <property type="match status" value="1"/>
</dbReference>
<evidence type="ECO:0000256" key="11">
    <source>
        <dbReference type="ARBA" id="ARBA00023136"/>
    </source>
</evidence>
<dbReference type="GO" id="GO:0006679">
    <property type="term" value="P:glucosylceramide biosynthetic process"/>
    <property type="evidence" value="ECO:0007669"/>
    <property type="project" value="TreeGrafter"/>
</dbReference>
<evidence type="ECO:0000256" key="15">
    <source>
        <dbReference type="SAM" id="Phobius"/>
    </source>
</evidence>
<keyword evidence="9 15" id="KW-0812">Transmembrane</keyword>
<evidence type="ECO:0000256" key="1">
    <source>
        <dbReference type="ARBA" id="ARBA00004141"/>
    </source>
</evidence>
<feature type="non-terminal residue" evidence="16">
    <location>
        <position position="375"/>
    </location>
</feature>
<evidence type="ECO:0000256" key="10">
    <source>
        <dbReference type="ARBA" id="ARBA00022989"/>
    </source>
</evidence>
<name>A0A9W8E3Q9_9FUNG</name>
<dbReference type="AlphaFoldDB" id="A0A9W8E3Q9"/>
<evidence type="ECO:0000256" key="12">
    <source>
        <dbReference type="ARBA" id="ARBA00031017"/>
    </source>
</evidence>
<evidence type="ECO:0000313" key="16">
    <source>
        <dbReference type="EMBL" id="KAJ1952014.1"/>
    </source>
</evidence>
<evidence type="ECO:0000256" key="14">
    <source>
        <dbReference type="ARBA" id="ARBA00032575"/>
    </source>
</evidence>
<keyword evidence="17" id="KW-1185">Reference proteome</keyword>
<evidence type="ECO:0000256" key="4">
    <source>
        <dbReference type="ARBA" id="ARBA00006739"/>
    </source>
</evidence>
<dbReference type="OrthoDB" id="1483400at2759"/>
<organism evidence="16 17">
    <name type="scientific">Dispira parvispora</name>
    <dbReference type="NCBI Taxonomy" id="1520584"/>
    <lineage>
        <taxon>Eukaryota</taxon>
        <taxon>Fungi</taxon>
        <taxon>Fungi incertae sedis</taxon>
        <taxon>Zoopagomycota</taxon>
        <taxon>Kickxellomycotina</taxon>
        <taxon>Dimargaritomycetes</taxon>
        <taxon>Dimargaritales</taxon>
        <taxon>Dimargaritaceae</taxon>
        <taxon>Dispira</taxon>
    </lineage>
</organism>
<evidence type="ECO:0000256" key="2">
    <source>
        <dbReference type="ARBA" id="ARBA00004760"/>
    </source>
</evidence>
<evidence type="ECO:0000256" key="5">
    <source>
        <dbReference type="ARBA" id="ARBA00012699"/>
    </source>
</evidence>
<dbReference type="EC" id="2.4.1.80" evidence="5"/>
<comment type="pathway">
    <text evidence="3">Sphingolipid metabolism.</text>
</comment>
<accession>A0A9W8E3Q9</accession>
<evidence type="ECO:0000256" key="6">
    <source>
        <dbReference type="ARBA" id="ARBA00019988"/>
    </source>
</evidence>
<keyword evidence="11 15" id="KW-0472">Membrane</keyword>
<evidence type="ECO:0000256" key="9">
    <source>
        <dbReference type="ARBA" id="ARBA00022692"/>
    </source>
</evidence>
<evidence type="ECO:0000256" key="7">
    <source>
        <dbReference type="ARBA" id="ARBA00022676"/>
    </source>
</evidence>
<dbReference type="CDD" id="cd02520">
    <property type="entry name" value="Glucosylceramide_synthase"/>
    <property type="match status" value="1"/>
</dbReference>
<dbReference type="InterPro" id="IPR025993">
    <property type="entry name" value="Ceramide_glucosylTrfase"/>
</dbReference>
<comment type="similarity">
    <text evidence="4">Belongs to the glycosyltransferase 2 family.</text>
</comment>
<evidence type="ECO:0000256" key="8">
    <source>
        <dbReference type="ARBA" id="ARBA00022679"/>
    </source>
</evidence>
<keyword evidence="7 16" id="KW-0328">Glycosyltransferase</keyword>
<evidence type="ECO:0000256" key="13">
    <source>
        <dbReference type="ARBA" id="ARBA00031543"/>
    </source>
</evidence>
<dbReference type="Proteomes" id="UP001150925">
    <property type="component" value="Unassembled WGS sequence"/>
</dbReference>
<comment type="pathway">
    <text evidence="2">Lipid metabolism; sphingolipid metabolism.</text>
</comment>
<sequence length="375" mass="42348">MTATTLNPHSPLAAQSLAETVNPATVLLEAVSGWHGKNWAGSTHLGYDCVAYVGVFCWVVMVLFCLGGLWVTWYRYAGPYTDDASEYWREKGREVPGVSIVRPLKGIDPDMERNLSSTFQQDYPTFEIVFTAERADDPAIPVVQTLMEAFPEVKARVVVSSRKVGINPKINNIIDGVERTRYGILWMCDSNVWADPGCLARSVYRLVHNGGKPVGIVHHLILAKCPQSFGAWLETMFINTVHAKMYLAINATGAASCVVGKSNVYYKKQLEEVGGLESFSSYMAEDNTIAQFFWKRGWKHRMTADRAEQSLGVMTVRDYFVRRIRWTRTRKYNVTFATIVEPFTESILCGIFAAYSFHRLWQVPCLPFFLAHWVA</sequence>
<evidence type="ECO:0000313" key="17">
    <source>
        <dbReference type="Proteomes" id="UP001150925"/>
    </source>
</evidence>
<feature type="transmembrane region" description="Helical" evidence="15">
    <location>
        <begin position="332"/>
        <end position="357"/>
    </location>
</feature>
<protein>
    <recommendedName>
        <fullName evidence="6">Ceramide glucosyltransferase</fullName>
        <ecNumber evidence="5">2.4.1.80</ecNumber>
    </recommendedName>
    <alternativeName>
        <fullName evidence="13">Glucosylceramide synthase</fullName>
    </alternativeName>
    <alternativeName>
        <fullName evidence="14">UDP-glucose ceramide glucosyltransferase</fullName>
    </alternativeName>
    <alternativeName>
        <fullName evidence="12">UDP-glucose:N-acylsphingosine D-glucosyltransferase</fullName>
    </alternativeName>
</protein>
<keyword evidence="8 16" id="KW-0808">Transferase</keyword>
<comment type="subcellular location">
    <subcellularLocation>
        <location evidence="1">Membrane</location>
        <topology evidence="1">Multi-pass membrane protein</topology>
    </subcellularLocation>
</comment>
<dbReference type="InterPro" id="IPR029044">
    <property type="entry name" value="Nucleotide-diphossugar_trans"/>
</dbReference>
<dbReference type="Gene3D" id="3.90.550.10">
    <property type="entry name" value="Spore Coat Polysaccharide Biosynthesis Protein SpsA, Chain A"/>
    <property type="match status" value="1"/>
</dbReference>
<evidence type="ECO:0000256" key="3">
    <source>
        <dbReference type="ARBA" id="ARBA00004991"/>
    </source>
</evidence>
<dbReference type="EMBL" id="JANBPY010003341">
    <property type="protein sequence ID" value="KAJ1952014.1"/>
    <property type="molecule type" value="Genomic_DNA"/>
</dbReference>
<dbReference type="GO" id="GO:0008120">
    <property type="term" value="F:ceramide glucosyltransferase activity"/>
    <property type="evidence" value="ECO:0007669"/>
    <property type="project" value="UniProtKB-EC"/>
</dbReference>
<dbReference type="Pfam" id="PF13506">
    <property type="entry name" value="Glyco_transf_21"/>
    <property type="match status" value="1"/>
</dbReference>